<accession>A0AA49JJM3</accession>
<dbReference type="EMBL" id="CP120682">
    <property type="protein sequence ID" value="WKN39872.1"/>
    <property type="molecule type" value="Genomic_DNA"/>
</dbReference>
<proteinExistence type="predicted"/>
<reference evidence="1" key="1">
    <citation type="journal article" date="2023" name="Comput. Struct. Biotechnol. J.">
        <title>Discovery of a novel marine Bacteroidetes with a rich repertoire of carbohydrate-active enzymes.</title>
        <authorList>
            <person name="Chen B."/>
            <person name="Liu G."/>
            <person name="Chen Q."/>
            <person name="Wang H."/>
            <person name="Liu L."/>
            <person name="Tang K."/>
        </authorList>
    </citation>
    <scope>NUCLEOTIDE SEQUENCE</scope>
    <source>
        <strain evidence="1">TK19036</strain>
    </source>
</reference>
<gene>
    <name evidence="1" type="ORF">K4G66_14345</name>
</gene>
<reference evidence="1" key="2">
    <citation type="journal article" date="2024" name="Antonie Van Leeuwenhoek">
        <title>Roseihalotalea indica gen. nov., sp. nov., a halophilic Bacteroidetes from mesopelagic Southwest Indian Ocean with higher carbohydrate metabolic potential.</title>
        <authorList>
            <person name="Chen B."/>
            <person name="Zhang M."/>
            <person name="Lin D."/>
            <person name="Ye J."/>
            <person name="Tang K."/>
        </authorList>
    </citation>
    <scope>NUCLEOTIDE SEQUENCE</scope>
    <source>
        <strain evidence="1">TK19036</strain>
    </source>
</reference>
<evidence type="ECO:0000313" key="1">
    <source>
        <dbReference type="EMBL" id="WKN39872.1"/>
    </source>
</evidence>
<dbReference type="AlphaFoldDB" id="A0AA49JJM3"/>
<dbReference type="SUPFAM" id="SSF52091">
    <property type="entry name" value="SpoIIaa-like"/>
    <property type="match status" value="1"/>
</dbReference>
<name>A0AA49JJM3_9BACT</name>
<dbReference type="InterPro" id="IPR036513">
    <property type="entry name" value="STAS_dom_sf"/>
</dbReference>
<dbReference type="InterPro" id="IPR021866">
    <property type="entry name" value="SpoIIAA-like"/>
</dbReference>
<dbReference type="Pfam" id="PF11964">
    <property type="entry name" value="SpoIIAA-like"/>
    <property type="match status" value="1"/>
</dbReference>
<organism evidence="1">
    <name type="scientific">Roseihalotalea indica</name>
    <dbReference type="NCBI Taxonomy" id="2867963"/>
    <lineage>
        <taxon>Bacteria</taxon>
        <taxon>Pseudomonadati</taxon>
        <taxon>Bacteroidota</taxon>
        <taxon>Cytophagia</taxon>
        <taxon>Cytophagales</taxon>
        <taxon>Catalimonadaceae</taxon>
        <taxon>Roseihalotalea</taxon>
    </lineage>
</organism>
<sequence length="135" mass="15583">MEVTAISVQNALDKEFLHMDYNETTHWLYTRWMGDVTLEDVKKGGEEILKQVQVHSCAKVLNDNRDVTGSWDEANDWIQQDWMPRMIAAGLRKFAHIISPDIFAAMSVEEMATRASGYEMRIFEDIGEAKAWLRS</sequence>
<protein>
    <submittedName>
        <fullName evidence="1">STAS/SEC14 domain-containing protein</fullName>
    </submittedName>
</protein>